<evidence type="ECO:0000256" key="1">
    <source>
        <dbReference type="ARBA" id="ARBA00022485"/>
    </source>
</evidence>
<dbReference type="Gene3D" id="1.10.1060.10">
    <property type="entry name" value="Alpha-helical ferredoxin"/>
    <property type="match status" value="1"/>
</dbReference>
<feature type="domain" description="4Fe-4S ferredoxin-type" evidence="6">
    <location>
        <begin position="130"/>
        <end position="161"/>
    </location>
</feature>
<evidence type="ECO:0000256" key="5">
    <source>
        <dbReference type="ARBA" id="ARBA00023014"/>
    </source>
</evidence>
<evidence type="ECO:0000256" key="3">
    <source>
        <dbReference type="ARBA" id="ARBA00022737"/>
    </source>
</evidence>
<organism evidence="7 8">
    <name type="scientific">Pseudomonas syringae pv. persicae</name>
    <dbReference type="NCBI Taxonomy" id="237306"/>
    <lineage>
        <taxon>Bacteria</taxon>
        <taxon>Pseudomonadati</taxon>
        <taxon>Pseudomonadota</taxon>
        <taxon>Gammaproteobacteria</taxon>
        <taxon>Pseudomonadales</taxon>
        <taxon>Pseudomonadaceae</taxon>
        <taxon>Pseudomonas</taxon>
    </lineage>
</organism>
<dbReference type="InterPro" id="IPR004017">
    <property type="entry name" value="Cys_rich_dom"/>
</dbReference>
<evidence type="ECO:0000313" key="7">
    <source>
        <dbReference type="EMBL" id="RMP07681.1"/>
    </source>
</evidence>
<dbReference type="GO" id="GO:0016491">
    <property type="term" value="F:oxidoreductase activity"/>
    <property type="evidence" value="ECO:0007669"/>
    <property type="project" value="UniProtKB-ARBA"/>
</dbReference>
<keyword evidence="2" id="KW-0479">Metal-binding</keyword>
<dbReference type="EMBL" id="RBQE01000237">
    <property type="protein sequence ID" value="RMP07681.1"/>
    <property type="molecule type" value="Genomic_DNA"/>
</dbReference>
<keyword evidence="3" id="KW-0677">Repeat</keyword>
<dbReference type="PROSITE" id="PS51379">
    <property type="entry name" value="4FE4S_FER_2"/>
    <property type="match status" value="2"/>
</dbReference>
<reference evidence="7 8" key="1">
    <citation type="submission" date="2018-08" db="EMBL/GenBank/DDBJ databases">
        <title>Recombination of ecologically and evolutionarily significant loci maintains genetic cohesion in the Pseudomonas syringae species complex.</title>
        <authorList>
            <person name="Dillon M."/>
            <person name="Thakur S."/>
            <person name="Almeida R.N.D."/>
            <person name="Weir B.S."/>
            <person name="Guttman D.S."/>
        </authorList>
    </citation>
    <scope>NUCLEOTIDE SEQUENCE [LARGE SCALE GENOMIC DNA]</scope>
    <source>
        <strain evidence="7 8">ICMP 3706</strain>
    </source>
</reference>
<dbReference type="PROSITE" id="PS00198">
    <property type="entry name" value="4FE4S_FER_1"/>
    <property type="match status" value="1"/>
</dbReference>
<accession>A0A3M4AL47</accession>
<dbReference type="FunFam" id="1.10.1060.10:FF:000012">
    <property type="entry name" value="Glycolate oxidase iron-sulfur subunit"/>
    <property type="match status" value="1"/>
</dbReference>
<dbReference type="InterPro" id="IPR009051">
    <property type="entry name" value="Helical_ferredxn"/>
</dbReference>
<sequence length="524" mass="57083">MAAVEWAASALFSGPATFMAGLRTCRRCHARSARRATARLGRRTTLAEIRRRRRHHSSDHDGGWRACDLLQPGRCRQPVPAAGHTCTALPPGPQGLARPARHFQPRPTVRGVLSMQTTLSEHARTLPRAEEAERILRSCVHCGFCNATCPTYQLLGDELDGPRGRIYLIKQVLEGQQVTEKTRLHLDRCLSCRNCETTCPSGVDYHNLLDIGRAAVEALVPRPLGQRLLREGLRQVIPNAGLFRLLTGMGMKFRPLLPQTLAIKLPATVHPAGLRPSTRHARQALLLEGCVQPGLSPNTNAATARVLDRLGIGITAVGNAGCCGAVDYHLNAQEAGLGRARRNIDAWWPALEGGAEALIQTASGCGAFVKDYGHLLRHDPAYADKAERISACTKDLVEVLRDEPLETLGIRVDTRLAFHCPCTLQHAQKLGGEVERVLTRLGFNLTQVPDGHLCCGSAGTYSITQPALARQLRDNRMNALESGKPQVIATANIGCQTHLASANRTAVRHWIELIDEALGTPESR</sequence>
<name>A0A3M4AL47_9PSED</name>
<proteinExistence type="predicted"/>
<evidence type="ECO:0000256" key="4">
    <source>
        <dbReference type="ARBA" id="ARBA00023004"/>
    </source>
</evidence>
<keyword evidence="5" id="KW-0411">Iron-sulfur</keyword>
<evidence type="ECO:0000256" key="2">
    <source>
        <dbReference type="ARBA" id="ARBA00022723"/>
    </source>
</evidence>
<keyword evidence="1" id="KW-0004">4Fe-4S</keyword>
<dbReference type="Pfam" id="PF13183">
    <property type="entry name" value="Fer4_8"/>
    <property type="match status" value="1"/>
</dbReference>
<protein>
    <submittedName>
        <fullName evidence="7">Glycolate oxidase iron-sulfur subunit</fullName>
    </submittedName>
</protein>
<dbReference type="GO" id="GO:0051539">
    <property type="term" value="F:4 iron, 4 sulfur cluster binding"/>
    <property type="evidence" value="ECO:0007669"/>
    <property type="project" value="UniProtKB-KW"/>
</dbReference>
<dbReference type="PANTHER" id="PTHR32479">
    <property type="entry name" value="GLYCOLATE OXIDASE IRON-SULFUR SUBUNIT"/>
    <property type="match status" value="1"/>
</dbReference>
<dbReference type="Pfam" id="PF02754">
    <property type="entry name" value="CCG"/>
    <property type="match status" value="2"/>
</dbReference>
<evidence type="ECO:0000259" key="6">
    <source>
        <dbReference type="PROSITE" id="PS51379"/>
    </source>
</evidence>
<keyword evidence="4" id="KW-0408">Iron</keyword>
<dbReference type="AlphaFoldDB" id="A0A3M4AL47"/>
<dbReference type="GO" id="GO:0046872">
    <property type="term" value="F:metal ion binding"/>
    <property type="evidence" value="ECO:0007669"/>
    <property type="project" value="UniProtKB-KW"/>
</dbReference>
<dbReference type="SUPFAM" id="SSF54862">
    <property type="entry name" value="4Fe-4S ferredoxins"/>
    <property type="match status" value="1"/>
</dbReference>
<dbReference type="Proteomes" id="UP000281604">
    <property type="component" value="Unassembled WGS sequence"/>
</dbReference>
<feature type="domain" description="4Fe-4S ferredoxin-type" evidence="6">
    <location>
        <begin position="180"/>
        <end position="203"/>
    </location>
</feature>
<evidence type="ECO:0000313" key="8">
    <source>
        <dbReference type="Proteomes" id="UP000281604"/>
    </source>
</evidence>
<comment type="caution">
    <text evidence="7">The sequence shown here is derived from an EMBL/GenBank/DDBJ whole genome shotgun (WGS) entry which is preliminary data.</text>
</comment>
<gene>
    <name evidence="7" type="ORF">ALQ30_05537</name>
</gene>
<dbReference type="PANTHER" id="PTHR32479:SF17">
    <property type="entry name" value="GLYCOLATE OXIDASE IRON-SULFUR SUBUNIT"/>
    <property type="match status" value="1"/>
</dbReference>
<dbReference type="InterPro" id="IPR017900">
    <property type="entry name" value="4Fe4S_Fe_S_CS"/>
</dbReference>
<dbReference type="NCBIfam" id="NF008434">
    <property type="entry name" value="PRK11274.1"/>
    <property type="match status" value="1"/>
</dbReference>
<dbReference type="InterPro" id="IPR017896">
    <property type="entry name" value="4Fe4S_Fe-S-bd"/>
</dbReference>